<dbReference type="Gene3D" id="3.50.50.60">
    <property type="entry name" value="FAD/NAD(P)-binding domain"/>
    <property type="match status" value="1"/>
</dbReference>
<protein>
    <submittedName>
        <fullName evidence="5">Kynurenine 3-monooxygenase</fullName>
    </submittedName>
</protein>
<evidence type="ECO:0000313" key="6">
    <source>
        <dbReference type="Proteomes" id="UP000231279"/>
    </source>
</evidence>
<dbReference type="InterPro" id="IPR036188">
    <property type="entry name" value="FAD/NAD-bd_sf"/>
</dbReference>
<dbReference type="PANTHER" id="PTHR45934">
    <property type="entry name" value="FAD/NAD(P)-BINDING OXIDOREDUCTASE FAMILY PROTEIN"/>
    <property type="match status" value="1"/>
</dbReference>
<proteinExistence type="inferred from homology"/>
<keyword evidence="1" id="KW-0560">Oxidoreductase</keyword>
<dbReference type="Pfam" id="PF01494">
    <property type="entry name" value="FAD_binding_3"/>
    <property type="match status" value="1"/>
</dbReference>
<comment type="caution">
    <text evidence="5">The sequence shown here is derived from an EMBL/GenBank/DDBJ whole genome shotgun (WGS) entry which is preliminary data.</text>
</comment>
<evidence type="ECO:0000256" key="3">
    <source>
        <dbReference type="ARBA" id="ARBA00024018"/>
    </source>
</evidence>
<evidence type="ECO:0000313" key="5">
    <source>
        <dbReference type="EMBL" id="PIN04109.1"/>
    </source>
</evidence>
<reference evidence="6" key="1">
    <citation type="journal article" date="2018" name="Gigascience">
        <title>Genome assembly of the Pink Ipe (Handroanthus impetiginosus, Bignoniaceae), a highly valued, ecologically keystone Neotropical timber forest tree.</title>
        <authorList>
            <person name="Silva-Junior O.B."/>
            <person name="Grattapaglia D."/>
            <person name="Novaes E."/>
            <person name="Collevatti R.G."/>
        </authorList>
    </citation>
    <scope>NUCLEOTIDE SEQUENCE [LARGE SCALE GENOMIC DNA]</scope>
    <source>
        <strain evidence="6">cv. UFG-1</strain>
    </source>
</reference>
<sequence length="411" mass="45770">METAIHEDILIVGAGIGGLATALGLHRLGIRSLVLESSDSLRITGFALTLWTNAWRALDCVGIGDSLRAKSLQIQDLQIAAGNPSQSSPELAPEADVKFGEYEIRCVRRKDLLETLERELPQGTIRCSSKVVHIEESGKFKSVHLADGSVYRTKVLIGCDGVNSRVAKFLGLQNPVSAGRSAIRGFVVYPDNHGFKPKFHLYSGGGRRFGFIPSDEKSLYWFCTFSPSFFNYDENEQDPLKMKQFVLNIHNASNNVTEIVERTELGCISCTPLKLRLPWNVLLGNIFKNNVCVVGDALHPMTPDLGQGGCSALEDSVVLARCLGEALLSQPTYNEKEGDEAYVRMEMGLHKYAKERRWRSFTLISTAYVVGMIQQSDSKLIGFLRKKFLSRYYMRNLMKIANFDFGKLIVS</sequence>
<accession>A0A2G9GFP4</accession>
<keyword evidence="6" id="KW-1185">Reference proteome</keyword>
<dbReference type="InterPro" id="IPR002938">
    <property type="entry name" value="FAD-bd"/>
</dbReference>
<organism evidence="5 6">
    <name type="scientific">Handroanthus impetiginosus</name>
    <dbReference type="NCBI Taxonomy" id="429701"/>
    <lineage>
        <taxon>Eukaryota</taxon>
        <taxon>Viridiplantae</taxon>
        <taxon>Streptophyta</taxon>
        <taxon>Embryophyta</taxon>
        <taxon>Tracheophyta</taxon>
        <taxon>Spermatophyta</taxon>
        <taxon>Magnoliopsida</taxon>
        <taxon>eudicotyledons</taxon>
        <taxon>Gunneridae</taxon>
        <taxon>Pentapetalae</taxon>
        <taxon>asterids</taxon>
        <taxon>lamiids</taxon>
        <taxon>Lamiales</taxon>
        <taxon>Bignoniaceae</taxon>
        <taxon>Crescentiina</taxon>
        <taxon>Tabebuia alliance</taxon>
        <taxon>Handroanthus</taxon>
    </lineage>
</organism>
<dbReference type="AlphaFoldDB" id="A0A2G9GFP4"/>
<dbReference type="GO" id="GO:0004497">
    <property type="term" value="F:monooxygenase activity"/>
    <property type="evidence" value="ECO:0007669"/>
    <property type="project" value="UniProtKB-KW"/>
</dbReference>
<dbReference type="STRING" id="429701.A0A2G9GFP4"/>
<dbReference type="OrthoDB" id="655030at2759"/>
<dbReference type="GO" id="GO:0071949">
    <property type="term" value="F:FAD binding"/>
    <property type="evidence" value="ECO:0007669"/>
    <property type="project" value="InterPro"/>
</dbReference>
<evidence type="ECO:0000259" key="4">
    <source>
        <dbReference type="Pfam" id="PF01494"/>
    </source>
</evidence>
<evidence type="ECO:0000256" key="1">
    <source>
        <dbReference type="ARBA" id="ARBA00023002"/>
    </source>
</evidence>
<feature type="domain" description="FAD-binding" evidence="4">
    <location>
        <begin position="8"/>
        <end position="327"/>
    </location>
</feature>
<dbReference type="PRINTS" id="PR00420">
    <property type="entry name" value="RNGMNOXGNASE"/>
</dbReference>
<dbReference type="InterPro" id="IPR044560">
    <property type="entry name" value="MOase"/>
</dbReference>
<dbReference type="SUPFAM" id="SSF51905">
    <property type="entry name" value="FAD/NAD(P)-binding domain"/>
    <property type="match status" value="1"/>
</dbReference>
<evidence type="ECO:0000256" key="2">
    <source>
        <dbReference type="ARBA" id="ARBA00023033"/>
    </source>
</evidence>
<dbReference type="EMBL" id="NKXS01005275">
    <property type="protein sequence ID" value="PIN04109.1"/>
    <property type="molecule type" value="Genomic_DNA"/>
</dbReference>
<dbReference type="Proteomes" id="UP000231279">
    <property type="component" value="Unassembled WGS sequence"/>
</dbReference>
<dbReference type="PANTHER" id="PTHR45934:SF28">
    <property type="entry name" value="OS03G0153100 PROTEIN"/>
    <property type="match status" value="1"/>
</dbReference>
<gene>
    <name evidence="5" type="ORF">CDL12_23361</name>
</gene>
<name>A0A2G9GFP4_9LAMI</name>
<comment type="similarity">
    <text evidence="3">Belongs to the 3-hydroxybenzoate 6-hydroxylase family.</text>
</comment>
<keyword evidence="2 5" id="KW-0503">Monooxygenase</keyword>